<feature type="compositionally biased region" description="Low complexity" evidence="1">
    <location>
        <begin position="213"/>
        <end position="231"/>
    </location>
</feature>
<evidence type="ECO:0000256" key="1">
    <source>
        <dbReference type="SAM" id="MobiDB-lite"/>
    </source>
</evidence>
<name>Q9FWP6_ORYSJ</name>
<evidence type="ECO:0000313" key="3">
    <source>
        <dbReference type="Proteomes" id="UP000000763"/>
    </source>
</evidence>
<feature type="compositionally biased region" description="Basic and acidic residues" evidence="1">
    <location>
        <begin position="30"/>
        <end position="47"/>
    </location>
</feature>
<evidence type="ECO:0000313" key="2">
    <source>
        <dbReference type="EMBL" id="AAG13466.1"/>
    </source>
</evidence>
<feature type="compositionally biased region" description="Basic and acidic residues" evidence="1">
    <location>
        <begin position="148"/>
        <end position="172"/>
    </location>
</feature>
<dbReference type="AlphaFoldDB" id="Q9FWP6"/>
<evidence type="ECO:0008006" key="4">
    <source>
        <dbReference type="Google" id="ProtNLM"/>
    </source>
</evidence>
<reference evidence="3" key="1">
    <citation type="journal article" date="2005" name="Nature">
        <title>The map-based sequence of the rice genome.</title>
        <authorList>
            <consortium name="International rice genome sequencing project (IRGSP)"/>
            <person name="Matsumoto T."/>
            <person name="Wu J."/>
            <person name="Kanamori H."/>
            <person name="Katayose Y."/>
            <person name="Fujisawa M."/>
            <person name="Namiki N."/>
            <person name="Mizuno H."/>
            <person name="Yamamoto K."/>
            <person name="Antonio B.A."/>
            <person name="Baba T."/>
            <person name="Sakata K."/>
            <person name="Nagamura Y."/>
            <person name="Aoki H."/>
            <person name="Arikawa K."/>
            <person name="Arita K."/>
            <person name="Bito T."/>
            <person name="Chiden Y."/>
            <person name="Fujitsuka N."/>
            <person name="Fukunaka R."/>
            <person name="Hamada M."/>
            <person name="Harada C."/>
            <person name="Hayashi A."/>
            <person name="Hijishita S."/>
            <person name="Honda M."/>
            <person name="Hosokawa S."/>
            <person name="Ichikawa Y."/>
            <person name="Idonuma A."/>
            <person name="Iijima M."/>
            <person name="Ikeda M."/>
            <person name="Ikeno M."/>
            <person name="Ito K."/>
            <person name="Ito S."/>
            <person name="Ito T."/>
            <person name="Ito Y."/>
            <person name="Ito Y."/>
            <person name="Iwabuchi A."/>
            <person name="Kamiya K."/>
            <person name="Karasawa W."/>
            <person name="Kurita K."/>
            <person name="Katagiri S."/>
            <person name="Kikuta A."/>
            <person name="Kobayashi H."/>
            <person name="Kobayashi N."/>
            <person name="Machita K."/>
            <person name="Maehara T."/>
            <person name="Masukawa M."/>
            <person name="Mizubayashi T."/>
            <person name="Mukai Y."/>
            <person name="Nagasaki H."/>
            <person name="Nagata Y."/>
            <person name="Naito S."/>
            <person name="Nakashima M."/>
            <person name="Nakama Y."/>
            <person name="Nakamichi Y."/>
            <person name="Nakamura M."/>
            <person name="Meguro A."/>
            <person name="Negishi M."/>
            <person name="Ohta I."/>
            <person name="Ohta T."/>
            <person name="Okamoto M."/>
            <person name="Ono N."/>
            <person name="Saji S."/>
            <person name="Sakaguchi M."/>
            <person name="Sakai K."/>
            <person name="Shibata M."/>
            <person name="Shimokawa T."/>
            <person name="Song J."/>
            <person name="Takazaki Y."/>
            <person name="Terasawa K."/>
            <person name="Tsugane M."/>
            <person name="Tsuji K."/>
            <person name="Ueda S."/>
            <person name="Waki K."/>
            <person name="Yamagata H."/>
            <person name="Yamamoto M."/>
            <person name="Yamamoto S."/>
            <person name="Yamane H."/>
            <person name="Yoshiki S."/>
            <person name="Yoshihara R."/>
            <person name="Yukawa K."/>
            <person name="Zhong H."/>
            <person name="Yano M."/>
            <person name="Yuan Q."/>
            <person name="Ouyang S."/>
            <person name="Liu J."/>
            <person name="Jones K.M."/>
            <person name="Gansberger K."/>
            <person name="Moffat K."/>
            <person name="Hill J."/>
            <person name="Bera J."/>
            <person name="Fadrosh D."/>
            <person name="Jin S."/>
            <person name="Johri S."/>
            <person name="Kim M."/>
            <person name="Overton L."/>
            <person name="Reardon M."/>
            <person name="Tsitrin T."/>
            <person name="Vuong H."/>
            <person name="Weaver B."/>
            <person name="Ciecko A."/>
            <person name="Tallon L."/>
            <person name="Jackson J."/>
            <person name="Pai G."/>
            <person name="Aken S.V."/>
            <person name="Utterback T."/>
            <person name="Reidmuller S."/>
            <person name="Feldblyum T."/>
            <person name="Hsiao J."/>
            <person name="Zismann V."/>
            <person name="Iobst S."/>
            <person name="de Vazeille A.R."/>
            <person name="Buell C.R."/>
            <person name="Ying K."/>
            <person name="Li Y."/>
            <person name="Lu T."/>
            <person name="Huang Y."/>
            <person name="Zhao Q."/>
            <person name="Feng Q."/>
            <person name="Zhang L."/>
            <person name="Zhu J."/>
            <person name="Weng Q."/>
            <person name="Mu J."/>
            <person name="Lu Y."/>
            <person name="Fan D."/>
            <person name="Liu Y."/>
            <person name="Guan J."/>
            <person name="Zhang Y."/>
            <person name="Yu S."/>
            <person name="Liu X."/>
            <person name="Zhang Y."/>
            <person name="Hong G."/>
            <person name="Han B."/>
            <person name="Choisne N."/>
            <person name="Demange N."/>
            <person name="Orjeda G."/>
            <person name="Samain S."/>
            <person name="Cattolico L."/>
            <person name="Pelletier E."/>
            <person name="Couloux A."/>
            <person name="Segurens B."/>
            <person name="Wincker P."/>
            <person name="D'Hont A."/>
            <person name="Scarpelli C."/>
            <person name="Weissenbach J."/>
            <person name="Salanoubat M."/>
            <person name="Quetier F."/>
            <person name="Yu Y."/>
            <person name="Kim H.R."/>
            <person name="Rambo T."/>
            <person name="Currie J."/>
            <person name="Collura K."/>
            <person name="Luo M."/>
            <person name="Yang T."/>
            <person name="Ammiraju J.S.S."/>
            <person name="Engler F."/>
            <person name="Soderlund C."/>
            <person name="Wing R.A."/>
            <person name="Palmer L.E."/>
            <person name="de la Bastide M."/>
            <person name="Spiegel L."/>
            <person name="Nascimento L."/>
            <person name="Zutavern T."/>
            <person name="O'Shaughnessy A."/>
            <person name="Dike S."/>
            <person name="Dedhia N."/>
            <person name="Preston R."/>
            <person name="Balija V."/>
            <person name="McCombie W.R."/>
            <person name="Chow T."/>
            <person name="Chen H."/>
            <person name="Chung M."/>
            <person name="Chen C."/>
            <person name="Shaw J."/>
            <person name="Wu H."/>
            <person name="Hsiao K."/>
            <person name="Chao Y."/>
            <person name="Chu M."/>
            <person name="Cheng C."/>
            <person name="Hour A."/>
            <person name="Lee P."/>
            <person name="Lin S."/>
            <person name="Lin Y."/>
            <person name="Liou J."/>
            <person name="Liu S."/>
            <person name="Hsing Y."/>
            <person name="Raghuvanshi S."/>
            <person name="Mohanty A."/>
            <person name="Bharti A.K."/>
            <person name="Gaur A."/>
            <person name="Gupta V."/>
            <person name="Kumar D."/>
            <person name="Ravi V."/>
            <person name="Vij S."/>
            <person name="Kapur A."/>
            <person name="Khurana P."/>
            <person name="Khurana P."/>
            <person name="Khurana J.P."/>
            <person name="Tyagi A.K."/>
            <person name="Gaikwad K."/>
            <person name="Singh A."/>
            <person name="Dalal V."/>
            <person name="Srivastava S."/>
            <person name="Dixit A."/>
            <person name="Pal A.K."/>
            <person name="Ghazi I.A."/>
            <person name="Yadav M."/>
            <person name="Pandit A."/>
            <person name="Bhargava A."/>
            <person name="Sureshbabu K."/>
            <person name="Batra K."/>
            <person name="Sharma T.R."/>
            <person name="Mohapatra T."/>
            <person name="Singh N.K."/>
            <person name="Messing J."/>
            <person name="Nelson A.B."/>
            <person name="Fuks G."/>
            <person name="Kavchok S."/>
            <person name="Keizer G."/>
            <person name="Linton E."/>
            <person name="Llaca V."/>
            <person name="Song R."/>
            <person name="Tanyolac B."/>
            <person name="Young S."/>
            <person name="Ho-Il K."/>
            <person name="Hahn J.H."/>
            <person name="Sangsakoo G."/>
            <person name="Vanavichit A."/>
            <person name="de Mattos Luiz.A.T."/>
            <person name="Zimmer P.D."/>
            <person name="Malone G."/>
            <person name="Dellagostin O."/>
            <person name="de Oliveira A.C."/>
            <person name="Bevan M."/>
            <person name="Bancroft I."/>
            <person name="Minx P."/>
            <person name="Cordum H."/>
            <person name="Wilson R."/>
            <person name="Cheng Z."/>
            <person name="Jin W."/>
            <person name="Jiang J."/>
            <person name="Leong S.A."/>
            <person name="Iwama H."/>
            <person name="Gojobori T."/>
            <person name="Itoh T."/>
            <person name="Niimura Y."/>
            <person name="Fujii Y."/>
            <person name="Habara T."/>
            <person name="Sakai H."/>
            <person name="Sato Y."/>
            <person name="Wilson G."/>
            <person name="Kumar K."/>
            <person name="McCouch S."/>
            <person name="Juretic N."/>
            <person name="Hoen D."/>
            <person name="Wright S."/>
            <person name="Bruskiewich R."/>
            <person name="Bureau T."/>
            <person name="Miyao A."/>
            <person name="Hirochika H."/>
            <person name="Nishikawa T."/>
            <person name="Kadowaki K."/>
            <person name="Sugiura M."/>
            <person name="Burr B."/>
            <person name="Sasaki T."/>
        </authorList>
    </citation>
    <scope>NUCLEOTIDE SEQUENCE [LARGE SCALE GENOMIC DNA]</scope>
    <source>
        <strain evidence="3">cv. Nipponbare</strain>
    </source>
</reference>
<gene>
    <name evidence="2" type="primary">OSJNBa0015J15.9</name>
</gene>
<feature type="compositionally biased region" description="Basic and acidic residues" evidence="1">
    <location>
        <begin position="184"/>
        <end position="200"/>
    </location>
</feature>
<reference evidence="3" key="2">
    <citation type="journal article" date="2008" name="Nucleic Acids Res.">
        <title>The rice annotation project database (RAP-DB): 2008 update.</title>
        <authorList>
            <consortium name="The rice annotation project (RAP)"/>
        </authorList>
    </citation>
    <scope>GENOME REANNOTATION</scope>
    <source>
        <strain evidence="3">cv. Nipponbare</strain>
    </source>
</reference>
<feature type="compositionally biased region" description="Basic residues" evidence="1">
    <location>
        <begin position="278"/>
        <end position="287"/>
    </location>
</feature>
<feature type="compositionally biased region" description="Basic and acidic residues" evidence="1">
    <location>
        <begin position="107"/>
        <end position="119"/>
    </location>
</feature>
<proteinExistence type="predicted"/>
<protein>
    <recommendedName>
        <fullName evidence="4">Epstein-Barr virus EBNA-1-like protein</fullName>
    </recommendedName>
</protein>
<feature type="region of interest" description="Disordered" evidence="1">
    <location>
        <begin position="15"/>
        <end position="57"/>
    </location>
</feature>
<feature type="compositionally biased region" description="Gly residues" evidence="1">
    <location>
        <begin position="48"/>
        <end position="57"/>
    </location>
</feature>
<dbReference type="EMBL" id="AC026758">
    <property type="protein sequence ID" value="AAG13466.1"/>
    <property type="molecule type" value="Genomic_DNA"/>
</dbReference>
<feature type="region of interest" description="Disordered" evidence="1">
    <location>
        <begin position="107"/>
        <end position="287"/>
    </location>
</feature>
<dbReference type="Proteomes" id="UP000000763">
    <property type="component" value="Chromosome 10"/>
</dbReference>
<organism evidence="2 3">
    <name type="scientific">Oryza sativa subsp. japonica</name>
    <name type="common">Rice</name>
    <dbReference type="NCBI Taxonomy" id="39947"/>
    <lineage>
        <taxon>Eukaryota</taxon>
        <taxon>Viridiplantae</taxon>
        <taxon>Streptophyta</taxon>
        <taxon>Embryophyta</taxon>
        <taxon>Tracheophyta</taxon>
        <taxon>Spermatophyta</taxon>
        <taxon>Magnoliopsida</taxon>
        <taxon>Liliopsida</taxon>
        <taxon>Poales</taxon>
        <taxon>Poaceae</taxon>
        <taxon>BOP clade</taxon>
        <taxon>Oryzoideae</taxon>
        <taxon>Oryzeae</taxon>
        <taxon>Oryzinae</taxon>
        <taxon>Oryza</taxon>
        <taxon>Oryza sativa</taxon>
    </lineage>
</organism>
<feature type="compositionally biased region" description="Basic and acidic residues" evidence="1">
    <location>
        <begin position="240"/>
        <end position="250"/>
    </location>
</feature>
<sequence length="467" mass="49200">MEGCILDFFGRQGRGPRVEGGSAKPFGPARARERRPIRARGRGRERSGGPGAPRGVLGGAHMSAARLTVGRAHAGAVLGFGGCGVRAVRRVDRMAAGPHAAGWRTVDRAHGRGGRKEAAPARLGQSRGGADVAPTWQPRGPAGGGRRGGRDGRRTTAEFTGARRDDSREREYTGTMGRTIGSEPPDRIRRREAGVDESRRRTPAARKGGGLHRSNGGSIKRGGSISGIQGIRFRRRMGRRSTEGSRRREAASGGGRQWRRGHAGQRRGSEFPVVGPGKGKKKGGRSPLRLRAHAGFPAHARAEEGEDGGSKAAMALQRRQLAVVLGASGQVAAEAVTGVTPIGEKAKRGGRKELGSLPILDELREERAHGRERRCLRVLDTRALRRRGGGSGRVGAGGCAAQAGMVPVGEKAKGEGGKGGSAHVIQGERRRERGLCLRELDARGLEWPGTRAGPCSCSAAGQRGREA</sequence>
<accession>Q9FWP6</accession>